<dbReference type="InterPro" id="IPR029058">
    <property type="entry name" value="AB_hydrolase_fold"/>
</dbReference>
<dbReference type="PROSITE" id="PS01173">
    <property type="entry name" value="LIPASE_GDXG_HIS"/>
    <property type="match status" value="1"/>
</dbReference>
<dbReference type="GO" id="GO:0016787">
    <property type="term" value="F:hydrolase activity"/>
    <property type="evidence" value="ECO:0007669"/>
    <property type="project" value="UniProtKB-KW"/>
</dbReference>
<accession>A0A5N8VNH7</accession>
<feature type="domain" description="Alpha/beta hydrolase fold-3" evidence="4">
    <location>
        <begin position="84"/>
        <end position="277"/>
    </location>
</feature>
<dbReference type="Proteomes" id="UP000325849">
    <property type="component" value="Unassembled WGS sequence"/>
</dbReference>
<keyword evidence="6" id="KW-1185">Reference proteome</keyword>
<reference evidence="5 6" key="1">
    <citation type="submission" date="2019-07" db="EMBL/GenBank/DDBJ databases">
        <title>New species of Amycolatopsis and Streptomyces.</title>
        <authorList>
            <person name="Duangmal K."/>
            <person name="Teo W.F.A."/>
            <person name="Lipun K."/>
        </authorList>
    </citation>
    <scope>NUCLEOTIDE SEQUENCE [LARGE SCALE GENOMIC DNA]</scope>
    <source>
        <strain evidence="5 6">NBRC 109810</strain>
    </source>
</reference>
<evidence type="ECO:0000256" key="3">
    <source>
        <dbReference type="SAM" id="MobiDB-lite"/>
    </source>
</evidence>
<dbReference type="OrthoDB" id="128186at2"/>
<evidence type="ECO:0000256" key="2">
    <source>
        <dbReference type="ARBA" id="ARBA00022801"/>
    </source>
</evidence>
<organism evidence="5 6">
    <name type="scientific">Streptomyces adustus</name>
    <dbReference type="NCBI Taxonomy" id="1609272"/>
    <lineage>
        <taxon>Bacteria</taxon>
        <taxon>Bacillati</taxon>
        <taxon>Actinomycetota</taxon>
        <taxon>Actinomycetes</taxon>
        <taxon>Kitasatosporales</taxon>
        <taxon>Streptomycetaceae</taxon>
        <taxon>Streptomyces</taxon>
    </lineage>
</organism>
<dbReference type="InterPro" id="IPR050300">
    <property type="entry name" value="GDXG_lipolytic_enzyme"/>
</dbReference>
<dbReference type="Pfam" id="PF07859">
    <property type="entry name" value="Abhydrolase_3"/>
    <property type="match status" value="1"/>
</dbReference>
<dbReference type="AlphaFoldDB" id="A0A5N8VNH7"/>
<keyword evidence="2 5" id="KW-0378">Hydrolase</keyword>
<protein>
    <submittedName>
        <fullName evidence="5">Alpha/beta hydrolase</fullName>
    </submittedName>
</protein>
<dbReference type="InterPro" id="IPR002168">
    <property type="entry name" value="Lipase_GDXG_HIS_AS"/>
</dbReference>
<sequence>MSYDGGGNLAPGSGAPTGPARPDLPALPDVPDLVVRLRAAAHERRAVRPRGPELHRVEDAFVTTDAGAVPVRRYRPGDGPRPLLVYLHGGGFVFGDLDTHDRTCRRIARACDVDVLAVDYRLAPEHPHPAAVRDAVAVLRAVRPAAVAGDSAGGFLATAACLALRDEGGPLPAVQALFCPNTDLLLRQPSIAEKGTGHGLDADDLAVFVEQFVPDPARRRAASPLHADDLSGLPAALIVTAEHDALRDEGDAYAHRLAQAGVPVRHRVEPGLVHGFIQGMDLTDPAAAAAHERLFADLRELIPR</sequence>
<gene>
    <name evidence="5" type="ORF">FNH09_36635</name>
</gene>
<dbReference type="PANTHER" id="PTHR48081:SF8">
    <property type="entry name" value="ALPHA_BETA HYDROLASE FOLD-3 DOMAIN-CONTAINING PROTEIN-RELATED"/>
    <property type="match status" value="1"/>
</dbReference>
<evidence type="ECO:0000259" key="4">
    <source>
        <dbReference type="Pfam" id="PF07859"/>
    </source>
</evidence>
<dbReference type="InterPro" id="IPR013094">
    <property type="entry name" value="AB_hydrolase_3"/>
</dbReference>
<feature type="region of interest" description="Disordered" evidence="3">
    <location>
        <begin position="1"/>
        <end position="27"/>
    </location>
</feature>
<name>A0A5N8VNH7_9ACTN</name>
<evidence type="ECO:0000313" key="5">
    <source>
        <dbReference type="EMBL" id="MPY36559.1"/>
    </source>
</evidence>
<dbReference type="PANTHER" id="PTHR48081">
    <property type="entry name" value="AB HYDROLASE SUPERFAMILY PROTEIN C4A8.06C"/>
    <property type="match status" value="1"/>
</dbReference>
<dbReference type="SUPFAM" id="SSF53474">
    <property type="entry name" value="alpha/beta-Hydrolases"/>
    <property type="match status" value="1"/>
</dbReference>
<dbReference type="Gene3D" id="3.40.50.1820">
    <property type="entry name" value="alpha/beta hydrolase"/>
    <property type="match status" value="1"/>
</dbReference>
<comment type="similarity">
    <text evidence="1">Belongs to the 'GDXG' lipolytic enzyme family.</text>
</comment>
<evidence type="ECO:0000313" key="6">
    <source>
        <dbReference type="Proteomes" id="UP000325849"/>
    </source>
</evidence>
<proteinExistence type="inferred from homology"/>
<evidence type="ECO:0000256" key="1">
    <source>
        <dbReference type="ARBA" id="ARBA00010515"/>
    </source>
</evidence>
<dbReference type="RefSeq" id="WP_152894204.1">
    <property type="nucleotide sequence ID" value="NZ_VJZD01000231.1"/>
</dbReference>
<dbReference type="EMBL" id="VJZD01000231">
    <property type="protein sequence ID" value="MPY36559.1"/>
    <property type="molecule type" value="Genomic_DNA"/>
</dbReference>
<comment type="caution">
    <text evidence="5">The sequence shown here is derived from an EMBL/GenBank/DDBJ whole genome shotgun (WGS) entry which is preliminary data.</text>
</comment>